<keyword evidence="1" id="KW-0472">Membrane</keyword>
<accession>A0A0U2WW22</accession>
<protein>
    <recommendedName>
        <fullName evidence="4">YcxB-like protein domain-containing protein</fullName>
    </recommendedName>
</protein>
<feature type="transmembrane region" description="Helical" evidence="1">
    <location>
        <begin position="32"/>
        <end position="52"/>
    </location>
</feature>
<keyword evidence="1" id="KW-0812">Transmembrane</keyword>
<evidence type="ECO:0000313" key="2">
    <source>
        <dbReference type="EMBL" id="ALS32504.1"/>
    </source>
</evidence>
<dbReference type="OrthoDB" id="6305097at2"/>
<reference evidence="2 3" key="1">
    <citation type="submission" date="2015-03" db="EMBL/GenBank/DDBJ databases">
        <authorList>
            <person name="Murphy D."/>
        </authorList>
    </citation>
    <scope>NUCLEOTIDE SEQUENCE [LARGE SCALE GENOMIC DNA]</scope>
    <source>
        <strain evidence="2 3">KMM 520</strain>
    </source>
</reference>
<proteinExistence type="predicted"/>
<gene>
    <name evidence="2" type="ORF">PTRA_a1262</name>
</gene>
<dbReference type="PATRIC" id="fig|1315283.4.peg.1098"/>
<dbReference type="RefSeq" id="WP_058372983.1">
    <property type="nucleotide sequence ID" value="NZ_CP011034.1"/>
</dbReference>
<evidence type="ECO:0000313" key="3">
    <source>
        <dbReference type="Proteomes" id="UP000065261"/>
    </source>
</evidence>
<keyword evidence="1" id="KW-1133">Transmembrane helix</keyword>
<evidence type="ECO:0000256" key="1">
    <source>
        <dbReference type="SAM" id="Phobius"/>
    </source>
</evidence>
<name>A0A0U2WW22_9GAMM</name>
<feature type="transmembrane region" description="Helical" evidence="1">
    <location>
        <begin position="7"/>
        <end position="26"/>
    </location>
</feature>
<dbReference type="AlphaFoldDB" id="A0A0U2WW22"/>
<dbReference type="EMBL" id="CP011034">
    <property type="protein sequence ID" value="ALS32504.1"/>
    <property type="molecule type" value="Genomic_DNA"/>
</dbReference>
<dbReference type="KEGG" id="ptn:PTRA_a1262"/>
<evidence type="ECO:0008006" key="4">
    <source>
        <dbReference type="Google" id="ProtNLM"/>
    </source>
</evidence>
<organism evidence="2">
    <name type="scientific">Pseudoalteromonas translucida KMM 520</name>
    <dbReference type="NCBI Taxonomy" id="1315283"/>
    <lineage>
        <taxon>Bacteria</taxon>
        <taxon>Pseudomonadati</taxon>
        <taxon>Pseudomonadota</taxon>
        <taxon>Gammaproteobacteria</taxon>
        <taxon>Alteromonadales</taxon>
        <taxon>Pseudoalteromonadaceae</taxon>
        <taxon>Pseudoalteromonas</taxon>
    </lineage>
</organism>
<sequence>MDAINKKIAKVVLFIGVALSVLMLTTKLTEQPWFIFLFVLWIFVFCSCCYRLTPLFKTRNQINDFIKRDAKHLVLFSLAGFFDKKSGPQWLAIKNIKRLSTRNNELLVHSYQHTQFSISLPASKVELDAFLQQILTNSERQSITFD</sequence>
<dbReference type="Proteomes" id="UP000065261">
    <property type="component" value="Chromosome I"/>
</dbReference>